<name>A0A3M6TFJ4_POCDA</name>
<evidence type="ECO:0000313" key="1">
    <source>
        <dbReference type="EMBL" id="RMX40163.1"/>
    </source>
</evidence>
<proteinExistence type="predicted"/>
<keyword evidence="2" id="KW-1185">Reference proteome</keyword>
<evidence type="ECO:0000313" key="2">
    <source>
        <dbReference type="Proteomes" id="UP000275408"/>
    </source>
</evidence>
<dbReference type="AlphaFoldDB" id="A0A3M6TFJ4"/>
<reference evidence="1 2" key="1">
    <citation type="journal article" date="2018" name="Sci. Rep.">
        <title>Comparative analysis of the Pocillopora damicornis genome highlights role of immune system in coral evolution.</title>
        <authorList>
            <person name="Cunning R."/>
            <person name="Bay R.A."/>
            <person name="Gillette P."/>
            <person name="Baker A.C."/>
            <person name="Traylor-Knowles N."/>
        </authorList>
    </citation>
    <scope>NUCLEOTIDE SEQUENCE [LARGE SCALE GENOMIC DNA]</scope>
    <source>
        <strain evidence="1">RSMAS</strain>
        <tissue evidence="1">Whole animal</tissue>
    </source>
</reference>
<accession>A0A3M6TFJ4</accession>
<gene>
    <name evidence="1" type="ORF">pdam_00023634</name>
</gene>
<sequence>MSRFHVQPRLEILGVVRGGCAAGMPPKPSASPVLPVFEVGQKADPKEEVNITEGCNSPLKASVYCRDVKRKALNATFNKKDHSKDCPNCRAKAQLKSAVPVKVFEVDQKADPQEEVNISEDYHLSSKAQIYTFPKGVGASSYLKFGGLFLELLSHSPCEKKTKGSIEDKQKRQRENKFTVMYPYLTPSLSDAGFFRLLRLRTLPSLVPSPREPTSSESFWQTSLKTYTSSES</sequence>
<dbReference type="EMBL" id="RCHS01003685">
    <property type="protein sequence ID" value="RMX40163.1"/>
    <property type="molecule type" value="Genomic_DNA"/>
</dbReference>
<comment type="caution">
    <text evidence="1">The sequence shown here is derived from an EMBL/GenBank/DDBJ whole genome shotgun (WGS) entry which is preliminary data.</text>
</comment>
<organism evidence="1 2">
    <name type="scientific">Pocillopora damicornis</name>
    <name type="common">Cauliflower coral</name>
    <name type="synonym">Millepora damicornis</name>
    <dbReference type="NCBI Taxonomy" id="46731"/>
    <lineage>
        <taxon>Eukaryota</taxon>
        <taxon>Metazoa</taxon>
        <taxon>Cnidaria</taxon>
        <taxon>Anthozoa</taxon>
        <taxon>Hexacorallia</taxon>
        <taxon>Scleractinia</taxon>
        <taxon>Astrocoeniina</taxon>
        <taxon>Pocilloporidae</taxon>
        <taxon>Pocillopora</taxon>
    </lineage>
</organism>
<dbReference type="Proteomes" id="UP000275408">
    <property type="component" value="Unassembled WGS sequence"/>
</dbReference>
<protein>
    <submittedName>
        <fullName evidence="1">Uncharacterized protein</fullName>
    </submittedName>
</protein>